<keyword evidence="2" id="KW-1185">Reference proteome</keyword>
<dbReference type="NCBIfam" id="TIGR04176">
    <property type="entry name" value="MarR_EPS"/>
    <property type="match status" value="1"/>
</dbReference>
<dbReference type="InterPro" id="IPR036390">
    <property type="entry name" value="WH_DNA-bd_sf"/>
</dbReference>
<protein>
    <submittedName>
        <fullName evidence="1">Putative transcriptional regulator</fullName>
    </submittedName>
</protein>
<organism evidence="1 2">
    <name type="scientific">Methylotenera mobilis (strain JLW8 / ATCC BAA-1282 / DSM 17540)</name>
    <dbReference type="NCBI Taxonomy" id="583345"/>
    <lineage>
        <taxon>Bacteria</taxon>
        <taxon>Pseudomonadati</taxon>
        <taxon>Pseudomonadota</taxon>
        <taxon>Betaproteobacteria</taxon>
        <taxon>Nitrosomonadales</taxon>
        <taxon>Methylophilaceae</taxon>
        <taxon>Methylotenera</taxon>
    </lineage>
</organism>
<dbReference type="InterPro" id="IPR026433">
    <property type="entry name" value="MarR_EPS"/>
</dbReference>
<accession>C6WVI3</accession>
<evidence type="ECO:0000313" key="1">
    <source>
        <dbReference type="EMBL" id="ACT47932.1"/>
    </source>
</evidence>
<dbReference type="InterPro" id="IPR036388">
    <property type="entry name" value="WH-like_DNA-bd_sf"/>
</dbReference>
<dbReference type="HOGENOM" id="CLU_147409_1_0_4"/>
<sequence length="130" mass="14547">MNGLLLINMLTDEYKYKILKLVAANSETSQRELSKALGISLGKTNYCLQALIEKGMLKVSNFKNSKNKLAYMYLLTPKGIEEKSAITLAFLKAKIKEYEMLDAEIKSLSQEVNADIMPLALNLNIVDNAK</sequence>
<dbReference type="eggNOG" id="COG1846">
    <property type="taxonomic scope" value="Bacteria"/>
</dbReference>
<gene>
    <name evidence="1" type="ordered locus">Mmol_1023</name>
</gene>
<dbReference type="RefSeq" id="WP_015831967.1">
    <property type="nucleotide sequence ID" value="NC_012968.1"/>
</dbReference>
<dbReference type="Proteomes" id="UP000002742">
    <property type="component" value="Chromosome"/>
</dbReference>
<dbReference type="AlphaFoldDB" id="C6WVI3"/>
<dbReference type="SUPFAM" id="SSF46785">
    <property type="entry name" value="Winged helix' DNA-binding domain"/>
    <property type="match status" value="1"/>
</dbReference>
<name>C6WVI3_METML</name>
<dbReference type="Gene3D" id="1.10.10.10">
    <property type="entry name" value="Winged helix-like DNA-binding domain superfamily/Winged helix DNA-binding domain"/>
    <property type="match status" value="1"/>
</dbReference>
<reference evidence="1 2" key="2">
    <citation type="journal article" date="2011" name="J. Bacteriol.">
        <title>Genomes of three methylotrophs from a single niche uncover genetic and metabolic divergence of Methylophilaceae.</title>
        <authorList>
            <person name="Lapidus A."/>
            <person name="Clum A."/>
            <person name="Labutti K."/>
            <person name="Kaluzhnaya M.G."/>
            <person name="Lim S."/>
            <person name="Beck D.A."/>
            <person name="Glavina Del Rio T."/>
            <person name="Nolan M."/>
            <person name="Mavromatis K."/>
            <person name="Huntemann M."/>
            <person name="Lucas S."/>
            <person name="Lidstrom M.E."/>
            <person name="Ivanova N."/>
            <person name="Chistoserdova L."/>
        </authorList>
    </citation>
    <scope>NUCLEOTIDE SEQUENCE [LARGE SCALE GENOMIC DNA]</scope>
    <source>
        <strain evidence="2">JLW8 / ATCC BAA-1282 / DSM 17540</strain>
    </source>
</reference>
<dbReference type="KEGG" id="mmb:Mmol_1023"/>
<evidence type="ECO:0000313" key="2">
    <source>
        <dbReference type="Proteomes" id="UP000002742"/>
    </source>
</evidence>
<reference evidence="2" key="1">
    <citation type="submission" date="2009-07" db="EMBL/GenBank/DDBJ databases">
        <title>Complete sequence of Methylotenera mobilis JLW8.</title>
        <authorList>
            <consortium name="US DOE Joint Genome Institute"/>
            <person name="Lucas S."/>
            <person name="Copeland A."/>
            <person name="Lapidus A."/>
            <person name="Glavina del Rio T."/>
            <person name="Tice H."/>
            <person name="Bruce D."/>
            <person name="Goodwin L."/>
            <person name="Pitluck S."/>
            <person name="LaButti K.M."/>
            <person name="Clum A."/>
            <person name="Larimer F."/>
            <person name="Land M."/>
            <person name="Hauser L."/>
            <person name="Kyrpides N."/>
            <person name="Mikhailova N."/>
            <person name="Kayluzhnaya M."/>
            <person name="Chistoserdova L."/>
        </authorList>
    </citation>
    <scope>NUCLEOTIDE SEQUENCE [LARGE SCALE GENOMIC DNA]</scope>
    <source>
        <strain evidence="2">JLW8 / ATCC BAA-1282 / DSM 17540</strain>
    </source>
</reference>
<dbReference type="STRING" id="583345.Mmol_1023"/>
<dbReference type="Pfam" id="PF13412">
    <property type="entry name" value="HTH_24"/>
    <property type="match status" value="1"/>
</dbReference>
<dbReference type="EMBL" id="CP001672">
    <property type="protein sequence ID" value="ACT47932.1"/>
    <property type="molecule type" value="Genomic_DNA"/>
</dbReference>
<proteinExistence type="predicted"/>